<evidence type="ECO:0000256" key="9">
    <source>
        <dbReference type="ARBA" id="ARBA00023235"/>
    </source>
</evidence>
<evidence type="ECO:0008006" key="16">
    <source>
        <dbReference type="Google" id="ProtNLM"/>
    </source>
</evidence>
<dbReference type="InterPro" id="IPR016066">
    <property type="entry name" value="A-D-PHexomutase_CS"/>
</dbReference>
<dbReference type="Proteomes" id="UP000594260">
    <property type="component" value="Unplaced"/>
</dbReference>
<sequence length="509" mass="57207">MDKLTGDLRIRVGEWLRWDKNEKTRATIESLVEAGNVARLEAVMLKRLSFGTAGLRGVMGEGFACMNDLVIVQTSQGLAKYLLKTLPDAKTKGIVIGFDGRHNSARFALLAAQAFLQVEVPVRLFTRVTPTPYIPFTISHFGCAAGVMVTASHNPKDDNGYKVYWENGAQILSPHDAGIQNSILQELEPWPQAWKTESVRSNVMCSDPIEEVNSKYMEVLEKSMFDRNMNRQTNVMFTFTSMHGVSHPYITEAFKRWNFKPGYPVVEQMEPHPDFPTVKFPNPEEGKSALETLTGFKWMGNRGIELTKAGKIVLFAYEEAIGYMCGTSVWDKDGISAAMHVAELVAYLDSTKAGTLQEHLDRLFVKYGFHVTNNSYYLSHQPEMTKKMFNRIRNFNGPNTYPTKLGRFMITGVRDLTVGFDNTLPDNVPILPVSDSSEMITFYMANSANITIRTSGTEPKIKWYSEISAKPGTPKGEWASYKVELDELIGEMIAQLYQPEVYGFIARSG</sequence>
<dbReference type="GO" id="GO:0005737">
    <property type="term" value="C:cytoplasm"/>
    <property type="evidence" value="ECO:0007669"/>
    <property type="project" value="UniProtKB-SubCell"/>
</dbReference>
<dbReference type="GO" id="GO:0008973">
    <property type="term" value="F:phosphopentomutase activity"/>
    <property type="evidence" value="ECO:0007669"/>
    <property type="project" value="TreeGrafter"/>
</dbReference>
<comment type="cofactor">
    <cofactor evidence="1">
        <name>Mg(2+)</name>
        <dbReference type="ChEBI" id="CHEBI:18420"/>
    </cofactor>
</comment>
<evidence type="ECO:0000259" key="13">
    <source>
        <dbReference type="Pfam" id="PF02879"/>
    </source>
</evidence>
<dbReference type="RefSeq" id="XP_022657810.1">
    <property type="nucleotide sequence ID" value="XM_022802075.1"/>
</dbReference>
<name>A0A7M7JW21_VARDE</name>
<keyword evidence="5" id="KW-0313">Glucose metabolism</keyword>
<feature type="domain" description="Alpha-D-phosphohexomutase alpha/beta/alpha" evidence="13">
    <location>
        <begin position="215"/>
        <end position="290"/>
    </location>
</feature>
<feature type="domain" description="Alpha-D-phosphohexomutase alpha/beta/alpha" evidence="12">
    <location>
        <begin position="48"/>
        <end position="186"/>
    </location>
</feature>
<keyword evidence="7 11" id="KW-0479">Metal-binding</keyword>
<comment type="subcellular location">
    <subcellularLocation>
        <location evidence="2">Cytoplasm</location>
    </subcellularLocation>
</comment>
<dbReference type="AlphaFoldDB" id="A0A7M7JW21"/>
<keyword evidence="15" id="KW-1185">Reference proteome</keyword>
<dbReference type="InterPro" id="IPR016055">
    <property type="entry name" value="A-D-PHexomutase_a/b/a-I/II/III"/>
</dbReference>
<dbReference type="PANTHER" id="PTHR45745">
    <property type="entry name" value="PHOSPHOMANNOMUTASE 45A"/>
    <property type="match status" value="1"/>
</dbReference>
<keyword evidence="10" id="KW-0119">Carbohydrate metabolism</keyword>
<dbReference type="SUPFAM" id="SSF55957">
    <property type="entry name" value="Phosphoglucomutase, C-terminal domain"/>
    <property type="match status" value="1"/>
</dbReference>
<dbReference type="GO" id="GO:0006166">
    <property type="term" value="P:purine ribonucleoside salvage"/>
    <property type="evidence" value="ECO:0007669"/>
    <property type="project" value="TreeGrafter"/>
</dbReference>
<keyword evidence="6" id="KW-0597">Phosphoprotein</keyword>
<dbReference type="Gene3D" id="3.40.120.10">
    <property type="entry name" value="Alpha-D-Glucose-1,6-Bisphosphate, subunit A, domain 3"/>
    <property type="match status" value="2"/>
</dbReference>
<dbReference type="InterPro" id="IPR036900">
    <property type="entry name" value="A-D-PHexomutase_C_sf"/>
</dbReference>
<evidence type="ECO:0000256" key="7">
    <source>
        <dbReference type="ARBA" id="ARBA00022723"/>
    </source>
</evidence>
<dbReference type="EnsemblMetazoa" id="XM_022802075">
    <property type="protein sequence ID" value="XP_022657810"/>
    <property type="gene ID" value="LOC111248938"/>
</dbReference>
<keyword evidence="8 11" id="KW-0460">Magnesium</keyword>
<dbReference type="Pfam" id="PF02878">
    <property type="entry name" value="PGM_PMM_I"/>
    <property type="match status" value="1"/>
</dbReference>
<evidence type="ECO:0000256" key="4">
    <source>
        <dbReference type="ARBA" id="ARBA00022490"/>
    </source>
</evidence>
<reference evidence="14" key="1">
    <citation type="submission" date="2021-01" db="UniProtKB">
        <authorList>
            <consortium name="EnsemblMetazoa"/>
        </authorList>
    </citation>
    <scope>IDENTIFICATION</scope>
</reference>
<dbReference type="CDD" id="cd05799">
    <property type="entry name" value="PGM2"/>
    <property type="match status" value="1"/>
</dbReference>
<dbReference type="GO" id="GO:0000287">
    <property type="term" value="F:magnesium ion binding"/>
    <property type="evidence" value="ECO:0007669"/>
    <property type="project" value="InterPro"/>
</dbReference>
<evidence type="ECO:0000313" key="15">
    <source>
        <dbReference type="Proteomes" id="UP000594260"/>
    </source>
</evidence>
<dbReference type="GO" id="GO:0005634">
    <property type="term" value="C:nucleus"/>
    <property type="evidence" value="ECO:0007669"/>
    <property type="project" value="TreeGrafter"/>
</dbReference>
<keyword evidence="9" id="KW-0413">Isomerase</keyword>
<proteinExistence type="inferred from homology"/>
<evidence type="ECO:0000256" key="11">
    <source>
        <dbReference type="RuleBase" id="RU004326"/>
    </source>
</evidence>
<evidence type="ECO:0000256" key="3">
    <source>
        <dbReference type="ARBA" id="ARBA00010231"/>
    </source>
</evidence>
<dbReference type="PANTHER" id="PTHR45745:SF1">
    <property type="entry name" value="PHOSPHOGLUCOMUTASE 2B-RELATED"/>
    <property type="match status" value="1"/>
</dbReference>
<comment type="similarity">
    <text evidence="3 11">Belongs to the phosphohexose mutase family.</text>
</comment>
<evidence type="ECO:0000256" key="5">
    <source>
        <dbReference type="ARBA" id="ARBA00022526"/>
    </source>
</evidence>
<dbReference type="FunFam" id="3.40.120.10:FF:000035">
    <property type="entry name" value="Pgm3p"/>
    <property type="match status" value="1"/>
</dbReference>
<evidence type="ECO:0000256" key="2">
    <source>
        <dbReference type="ARBA" id="ARBA00004496"/>
    </source>
</evidence>
<dbReference type="InterPro" id="IPR005844">
    <property type="entry name" value="A-D-PHexomutase_a/b/a-I"/>
</dbReference>
<dbReference type="PROSITE" id="PS00710">
    <property type="entry name" value="PGM_PMM"/>
    <property type="match status" value="1"/>
</dbReference>
<dbReference type="GO" id="GO:0006006">
    <property type="term" value="P:glucose metabolic process"/>
    <property type="evidence" value="ECO:0007669"/>
    <property type="project" value="UniProtKB-KW"/>
</dbReference>
<evidence type="ECO:0000256" key="6">
    <source>
        <dbReference type="ARBA" id="ARBA00022553"/>
    </source>
</evidence>
<evidence type="ECO:0000256" key="10">
    <source>
        <dbReference type="ARBA" id="ARBA00023277"/>
    </source>
</evidence>
<dbReference type="InterPro" id="IPR005845">
    <property type="entry name" value="A-D-PHexomutase_a/b/a-II"/>
</dbReference>
<accession>A0A7M7JW21</accession>
<evidence type="ECO:0000259" key="12">
    <source>
        <dbReference type="Pfam" id="PF02878"/>
    </source>
</evidence>
<dbReference type="SUPFAM" id="SSF53738">
    <property type="entry name" value="Phosphoglucomutase, first 3 domains"/>
    <property type="match status" value="3"/>
</dbReference>
<evidence type="ECO:0000256" key="1">
    <source>
        <dbReference type="ARBA" id="ARBA00001946"/>
    </source>
</evidence>
<dbReference type="CTD" id="35923"/>
<protein>
    <recommendedName>
        <fullName evidence="16">Phosphoglucomutase</fullName>
    </recommendedName>
</protein>
<organism evidence="14 15">
    <name type="scientific">Varroa destructor</name>
    <name type="common">Honeybee mite</name>
    <dbReference type="NCBI Taxonomy" id="109461"/>
    <lineage>
        <taxon>Eukaryota</taxon>
        <taxon>Metazoa</taxon>
        <taxon>Ecdysozoa</taxon>
        <taxon>Arthropoda</taxon>
        <taxon>Chelicerata</taxon>
        <taxon>Arachnida</taxon>
        <taxon>Acari</taxon>
        <taxon>Parasitiformes</taxon>
        <taxon>Mesostigmata</taxon>
        <taxon>Gamasina</taxon>
        <taxon>Dermanyssoidea</taxon>
        <taxon>Varroidae</taxon>
        <taxon>Varroa</taxon>
    </lineage>
</organism>
<dbReference type="Pfam" id="PF02879">
    <property type="entry name" value="PGM_PMM_II"/>
    <property type="match status" value="1"/>
</dbReference>
<evidence type="ECO:0000256" key="8">
    <source>
        <dbReference type="ARBA" id="ARBA00022842"/>
    </source>
</evidence>
<dbReference type="GeneID" id="111248938"/>
<keyword evidence="4" id="KW-0963">Cytoplasm</keyword>
<evidence type="ECO:0000313" key="14">
    <source>
        <dbReference type="EnsemblMetazoa" id="XP_022657810"/>
    </source>
</evidence>